<accession>A0AAX1UKK7</accession>
<feature type="domain" description="Tll0287-like" evidence="2">
    <location>
        <begin position="63"/>
        <end position="183"/>
    </location>
</feature>
<feature type="signal peptide" evidence="1">
    <location>
        <begin position="1"/>
        <end position="24"/>
    </location>
</feature>
<evidence type="ECO:0000313" key="3">
    <source>
        <dbReference type="EMBL" id="RHZ94759.1"/>
    </source>
</evidence>
<reference evidence="3 4" key="1">
    <citation type="submission" date="2018-08" db="EMBL/GenBank/DDBJ databases">
        <title>Draft genome sequence of Rhodobacter sphaeroides FY.</title>
        <authorList>
            <person name="Rayyan A."/>
            <person name="Meyer T.E."/>
            <person name="Kyndt J.A."/>
        </authorList>
    </citation>
    <scope>NUCLEOTIDE SEQUENCE [LARGE SCALE GENOMIC DNA]</scope>
    <source>
        <strain evidence="3 4">FY</strain>
    </source>
</reference>
<comment type="caution">
    <text evidence="3">The sequence shown here is derived from an EMBL/GenBank/DDBJ whole genome shotgun (WGS) entry which is preliminary data.</text>
</comment>
<dbReference type="InterPro" id="IPR021796">
    <property type="entry name" value="Tll0287-like_dom"/>
</dbReference>
<name>A0AAX1UKK7_CERSP</name>
<evidence type="ECO:0000313" key="4">
    <source>
        <dbReference type="Proteomes" id="UP000266305"/>
    </source>
</evidence>
<dbReference type="Proteomes" id="UP000266305">
    <property type="component" value="Unassembled WGS sequence"/>
</dbReference>
<dbReference type="AlphaFoldDB" id="A0AAX1UKK7"/>
<sequence>MDAMRRALAGCALALCLGTTGAEAADPAALAEARGATLRLQQELQGALKAAMAEGGPAGAVEACHLQALPLTESLSEELGAEIGRTALRLRNRANAPDAWEAEQLHRFEERLAAGEPAADLEAMAEGPGGLRYMKAIPMQEACAACHGPDVAPGLRAKIEALYPQDRATGFSPGTLRGAFTLTLHRP</sequence>
<evidence type="ECO:0000259" key="2">
    <source>
        <dbReference type="Pfam" id="PF11845"/>
    </source>
</evidence>
<dbReference type="Pfam" id="PF11845">
    <property type="entry name" value="Tll0287-like"/>
    <property type="match status" value="1"/>
</dbReference>
<keyword evidence="1" id="KW-0732">Signal</keyword>
<proteinExistence type="predicted"/>
<gene>
    <name evidence="3" type="ORF">D1114_11895</name>
</gene>
<feature type="chain" id="PRO_5043533359" evidence="1">
    <location>
        <begin position="25"/>
        <end position="187"/>
    </location>
</feature>
<dbReference type="EMBL" id="QWGP01000011">
    <property type="protein sequence ID" value="RHZ94759.1"/>
    <property type="molecule type" value="Genomic_DNA"/>
</dbReference>
<protein>
    <submittedName>
        <fullName evidence="3">DUF3365 domain-containing protein</fullName>
    </submittedName>
</protein>
<dbReference type="RefSeq" id="WP_119000282.1">
    <property type="nucleotide sequence ID" value="NZ_QWGP01000011.1"/>
</dbReference>
<evidence type="ECO:0000256" key="1">
    <source>
        <dbReference type="SAM" id="SignalP"/>
    </source>
</evidence>
<organism evidence="3 4">
    <name type="scientific">Cereibacter sphaeroides</name>
    <name type="common">Rhodobacter sphaeroides</name>
    <dbReference type="NCBI Taxonomy" id="1063"/>
    <lineage>
        <taxon>Bacteria</taxon>
        <taxon>Pseudomonadati</taxon>
        <taxon>Pseudomonadota</taxon>
        <taxon>Alphaproteobacteria</taxon>
        <taxon>Rhodobacterales</taxon>
        <taxon>Paracoccaceae</taxon>
        <taxon>Cereibacter</taxon>
    </lineage>
</organism>